<evidence type="ECO:0000313" key="3">
    <source>
        <dbReference type="Proteomes" id="UP000250235"/>
    </source>
</evidence>
<dbReference type="EMBL" id="KV005074">
    <property type="protein sequence ID" value="KZV34388.1"/>
    <property type="molecule type" value="Genomic_DNA"/>
</dbReference>
<dbReference type="Proteomes" id="UP000250235">
    <property type="component" value="Unassembled WGS sequence"/>
</dbReference>
<evidence type="ECO:0000256" key="1">
    <source>
        <dbReference type="SAM" id="MobiDB-lite"/>
    </source>
</evidence>
<accession>A0A2Z7BQJ9</accession>
<gene>
    <name evidence="2" type="ORF">F511_33741</name>
</gene>
<feature type="region of interest" description="Disordered" evidence="1">
    <location>
        <begin position="18"/>
        <end position="45"/>
    </location>
</feature>
<protein>
    <submittedName>
        <fullName evidence="2">Uncharacterized protein</fullName>
    </submittedName>
</protein>
<evidence type="ECO:0000313" key="2">
    <source>
        <dbReference type="EMBL" id="KZV34388.1"/>
    </source>
</evidence>
<name>A0A2Z7BQJ9_9LAMI</name>
<keyword evidence="3" id="KW-1185">Reference proteome</keyword>
<dbReference type="AlphaFoldDB" id="A0A2Z7BQJ9"/>
<reference evidence="2 3" key="1">
    <citation type="journal article" date="2015" name="Proc. Natl. Acad. Sci. U.S.A.">
        <title>The resurrection genome of Boea hygrometrica: A blueprint for survival of dehydration.</title>
        <authorList>
            <person name="Xiao L."/>
            <person name="Yang G."/>
            <person name="Zhang L."/>
            <person name="Yang X."/>
            <person name="Zhao S."/>
            <person name="Ji Z."/>
            <person name="Zhou Q."/>
            <person name="Hu M."/>
            <person name="Wang Y."/>
            <person name="Chen M."/>
            <person name="Xu Y."/>
            <person name="Jin H."/>
            <person name="Xiao X."/>
            <person name="Hu G."/>
            <person name="Bao F."/>
            <person name="Hu Y."/>
            <person name="Wan P."/>
            <person name="Li L."/>
            <person name="Deng X."/>
            <person name="Kuang T."/>
            <person name="Xiang C."/>
            <person name="Zhu J.K."/>
            <person name="Oliver M.J."/>
            <person name="He Y."/>
        </authorList>
    </citation>
    <scope>NUCLEOTIDE SEQUENCE [LARGE SCALE GENOMIC DNA]</scope>
    <source>
        <strain evidence="3">cv. XS01</strain>
    </source>
</reference>
<organism evidence="2 3">
    <name type="scientific">Dorcoceras hygrometricum</name>
    <dbReference type="NCBI Taxonomy" id="472368"/>
    <lineage>
        <taxon>Eukaryota</taxon>
        <taxon>Viridiplantae</taxon>
        <taxon>Streptophyta</taxon>
        <taxon>Embryophyta</taxon>
        <taxon>Tracheophyta</taxon>
        <taxon>Spermatophyta</taxon>
        <taxon>Magnoliopsida</taxon>
        <taxon>eudicotyledons</taxon>
        <taxon>Gunneridae</taxon>
        <taxon>Pentapetalae</taxon>
        <taxon>asterids</taxon>
        <taxon>lamiids</taxon>
        <taxon>Lamiales</taxon>
        <taxon>Gesneriaceae</taxon>
        <taxon>Didymocarpoideae</taxon>
        <taxon>Trichosporeae</taxon>
        <taxon>Loxocarpinae</taxon>
        <taxon>Dorcoceras</taxon>
    </lineage>
</organism>
<sequence>MAQYQILARKPLGPFGTGSKIQGVKKQLRKAASGTSDGGRTAATAREQRAAAIVPACGGYRPACDSYSARVRWLQCPRASATVTVNRLSGKTRTKLSTDIARGKQRLLSTDMSLGNEVTMVHELMQLLTTADD</sequence>
<proteinExistence type="predicted"/>